<keyword evidence="5" id="KW-1185">Reference proteome</keyword>
<organism evidence="4 5">
    <name type="scientific">Siccirubricoccus deserti</name>
    <dbReference type="NCBI Taxonomy" id="2013562"/>
    <lineage>
        <taxon>Bacteria</taxon>
        <taxon>Pseudomonadati</taxon>
        <taxon>Pseudomonadota</taxon>
        <taxon>Alphaproteobacteria</taxon>
        <taxon>Acetobacterales</taxon>
        <taxon>Roseomonadaceae</taxon>
        <taxon>Siccirubricoccus</taxon>
    </lineage>
</organism>
<dbReference type="Proteomes" id="UP000600101">
    <property type="component" value="Unassembled WGS sequence"/>
</dbReference>
<evidence type="ECO:0000256" key="2">
    <source>
        <dbReference type="ARBA" id="ARBA00023027"/>
    </source>
</evidence>
<dbReference type="Pfam" id="PF02826">
    <property type="entry name" value="2-Hacid_dh_C"/>
    <property type="match status" value="1"/>
</dbReference>
<dbReference type="PANTHER" id="PTHR43333">
    <property type="entry name" value="2-HACID_DH_C DOMAIN-CONTAINING PROTEIN"/>
    <property type="match status" value="1"/>
</dbReference>
<proteinExistence type="predicted"/>
<dbReference type="PANTHER" id="PTHR43333:SF1">
    <property type="entry name" value="D-ISOMER SPECIFIC 2-HYDROXYACID DEHYDROGENASE NAD-BINDING DOMAIN-CONTAINING PROTEIN"/>
    <property type="match status" value="1"/>
</dbReference>
<dbReference type="AlphaFoldDB" id="A0A9X0UEA4"/>
<dbReference type="GO" id="GO:0016491">
    <property type="term" value="F:oxidoreductase activity"/>
    <property type="evidence" value="ECO:0007669"/>
    <property type="project" value="UniProtKB-KW"/>
</dbReference>
<keyword evidence="1" id="KW-0560">Oxidoreductase</keyword>
<dbReference type="CDD" id="cd12164">
    <property type="entry name" value="GDH_like_2"/>
    <property type="match status" value="1"/>
</dbReference>
<comment type="caution">
    <text evidence="4">The sequence shown here is derived from an EMBL/GenBank/DDBJ whole genome shotgun (WGS) entry which is preliminary data.</text>
</comment>
<evidence type="ECO:0000313" key="4">
    <source>
        <dbReference type="EMBL" id="MBC4016586.1"/>
    </source>
</evidence>
<keyword evidence="2" id="KW-0520">NAD</keyword>
<gene>
    <name evidence="4" type="ORF">H7965_14785</name>
</gene>
<reference evidence="4" key="1">
    <citation type="submission" date="2020-08" db="EMBL/GenBank/DDBJ databases">
        <authorList>
            <person name="Hu Y."/>
            <person name="Nguyen S.V."/>
            <person name="Li F."/>
            <person name="Fanning S."/>
        </authorList>
    </citation>
    <scope>NUCLEOTIDE SEQUENCE</scope>
    <source>
        <strain evidence="4">SYSU D8009</strain>
    </source>
</reference>
<accession>A0A9X0UEA4</accession>
<sequence length="308" mass="33392">MKSGGRAGFAEWRDCFATLDPGLELRYWDEALLAPEAIDYALLWDPDPGMLARMPRLQVIFGSGAGVDGITADPELPRHIPLVRASIPEATQRMGEFCCWAALSLLKDARRMALAQAARRWDYFEPEARAQQRTVGILGLGNMGLRSAEMLRAIGFPVIGWSRTPKVVPGVESYAGAAALDAFLAHSDILVCLLPATPETRHIIRAETLAKLPQGAGYIGLGRGMQQTLEDIVAALDSGHLSGVVLDVFEPEPLPADHPLWAHPKAIVTPHVASLPTRAERATFIAAAIAAHERGETLPNLYDHARGY</sequence>
<dbReference type="InterPro" id="IPR036291">
    <property type="entry name" value="NAD(P)-bd_dom_sf"/>
</dbReference>
<evidence type="ECO:0000313" key="5">
    <source>
        <dbReference type="Proteomes" id="UP000600101"/>
    </source>
</evidence>
<name>A0A9X0UEA4_9PROT</name>
<evidence type="ECO:0000259" key="3">
    <source>
        <dbReference type="Pfam" id="PF02826"/>
    </source>
</evidence>
<evidence type="ECO:0000256" key="1">
    <source>
        <dbReference type="ARBA" id="ARBA00023002"/>
    </source>
</evidence>
<dbReference type="SUPFAM" id="SSF51735">
    <property type="entry name" value="NAD(P)-binding Rossmann-fold domains"/>
    <property type="match status" value="1"/>
</dbReference>
<dbReference type="EMBL" id="JACOMF010000016">
    <property type="protein sequence ID" value="MBC4016586.1"/>
    <property type="molecule type" value="Genomic_DNA"/>
</dbReference>
<dbReference type="Gene3D" id="3.40.50.720">
    <property type="entry name" value="NAD(P)-binding Rossmann-like Domain"/>
    <property type="match status" value="2"/>
</dbReference>
<protein>
    <submittedName>
        <fullName evidence="4">Glyoxylate/hydroxypyruvate reductase A</fullName>
    </submittedName>
</protein>
<feature type="domain" description="D-isomer specific 2-hydroxyacid dehydrogenase NAD-binding" evidence="3">
    <location>
        <begin position="101"/>
        <end position="273"/>
    </location>
</feature>
<dbReference type="GO" id="GO:0051287">
    <property type="term" value="F:NAD binding"/>
    <property type="evidence" value="ECO:0007669"/>
    <property type="project" value="InterPro"/>
</dbReference>
<dbReference type="InterPro" id="IPR006140">
    <property type="entry name" value="D-isomer_DH_NAD-bd"/>
</dbReference>